<dbReference type="Proteomes" id="UP000002204">
    <property type="component" value="Chromosome"/>
</dbReference>
<gene>
    <name evidence="6" type="ordered locus">RER_16830</name>
</gene>
<comment type="similarity">
    <text evidence="1">Belongs to the AfsR/DnrI/RedD regulatory family.</text>
</comment>
<dbReference type="InterPro" id="IPR049945">
    <property type="entry name" value="AAA_22"/>
</dbReference>
<dbReference type="SUPFAM" id="SSF48452">
    <property type="entry name" value="TPR-like"/>
    <property type="match status" value="1"/>
</dbReference>
<reference evidence="7" key="1">
    <citation type="submission" date="2005-03" db="EMBL/GenBank/DDBJ databases">
        <title>Comparison of the complete genome sequences of Rhodococcus erythropolis PR4 and Rhodococcus opacus B4.</title>
        <authorList>
            <person name="Takarada H."/>
            <person name="Sekine M."/>
            <person name="Hosoyama A."/>
            <person name="Yamada R."/>
            <person name="Fujisawa T."/>
            <person name="Omata S."/>
            <person name="Shimizu A."/>
            <person name="Tsukatani N."/>
            <person name="Tanikawa S."/>
            <person name="Fujita N."/>
            <person name="Harayama S."/>
        </authorList>
    </citation>
    <scope>NUCLEOTIDE SEQUENCE [LARGE SCALE GENOMIC DNA]</scope>
    <source>
        <strain evidence="7">PR4 / NBRC 100887</strain>
    </source>
</reference>
<dbReference type="GO" id="GO:0000160">
    <property type="term" value="P:phosphorelay signal transduction system"/>
    <property type="evidence" value="ECO:0007669"/>
    <property type="project" value="InterPro"/>
</dbReference>
<dbReference type="Pfam" id="PF03704">
    <property type="entry name" value="BTAD"/>
    <property type="match status" value="1"/>
</dbReference>
<proteinExistence type="inferred from homology"/>
<dbReference type="PROSITE" id="PS51755">
    <property type="entry name" value="OMPR_PHOB"/>
    <property type="match status" value="1"/>
</dbReference>
<dbReference type="PRINTS" id="PR00364">
    <property type="entry name" value="DISEASERSIST"/>
</dbReference>
<dbReference type="InterPro" id="IPR027417">
    <property type="entry name" value="P-loop_NTPase"/>
</dbReference>
<dbReference type="SMART" id="SM00862">
    <property type="entry name" value="Trans_reg_C"/>
    <property type="match status" value="1"/>
</dbReference>
<dbReference type="SUPFAM" id="SSF46894">
    <property type="entry name" value="C-terminal effector domain of the bipartite response regulators"/>
    <property type="match status" value="1"/>
</dbReference>
<feature type="compositionally biased region" description="Basic and acidic residues" evidence="4">
    <location>
        <begin position="13"/>
        <end position="23"/>
    </location>
</feature>
<dbReference type="InterPro" id="IPR001867">
    <property type="entry name" value="OmpR/PhoB-type_DNA-bd"/>
</dbReference>
<dbReference type="PANTHER" id="PTHR47691">
    <property type="entry name" value="REGULATOR-RELATED"/>
    <property type="match status" value="1"/>
</dbReference>
<dbReference type="GO" id="GO:0006355">
    <property type="term" value="P:regulation of DNA-templated transcription"/>
    <property type="evidence" value="ECO:0007669"/>
    <property type="project" value="InterPro"/>
</dbReference>
<dbReference type="Pfam" id="PF13401">
    <property type="entry name" value="AAA_22"/>
    <property type="match status" value="1"/>
</dbReference>
<sequence>MHCAIRSNAVDQHMTRDVSERARYAQSGEDPADIALLGPISTKVGDRLVPLPGPRARTLLVALARNPGEPRTAQSLIDDVWGLEPPRSPMNALHTQVSRLRSALPDGSLEVTAAGYRLTLARERVDLARAADAARRLRAGGADASEALAVTTAALRLWRGTPGSDVVGDVADRLALDAGRVYDELETVQIDALLTLGEYAAAIPLVRGRHLSSPFDDTAAEALMRALAGAGRVNEALEVFAEFRNYLANRLGADPSPALVTLNAELLGAPAATPRAARAIGLRAAPNTLLGRDSDIDQIESLLARSRVVTILGPGGAGKTRLAHELGLRGSVNQPGVAVVLVELASLRSSEDVIAAIGGTLGISESDLAPGKLTVGRTHSARERLKEALSAGPMLLILDNCEHVIGACSEIVAEMIAAGRQLTVLTTSRSPLMISAEAVYPLPPLAIDDGTGSAVELFSARARAVRPSVHLDVDAVVKLCTTLDGLPLAIELAAARVRTMSVDEIGSRLRDRFALLRSDDPTSPDRHRTLHAVIDWSWNLLGSGDQIALRRLCRFPAGFTLSSAQAVAGWGELNDVAGAVEALVNQSLLSVSDGQGELRYYMLETVREYGEEQLAASGEGPEVIRRLDVWAIAIAEDAVVRARTDQLRLIADLDAEHDNLLAVLRWAVERGDAVTVANVFPVLAILWAVRGSNSEVSNWASKIVGATADNDLRDVNAELVGATFILVAMHLFFAETDRNHARARVRLRKLLRERDDLGPLFAFLIKLTTSGIANHRLARLVAEGVRSSDPETRMAALSARSNMRENIGDLRGALLDGEALFDYATNAGDEWGLAMAAQHVGSVHSQSARYGEAIEFYAIAAASMERLGARDEAMQLICFQAGAMIASGDTAGGRTLLDRARPALAHSGGTGAIETDQRRAALMASIAEADLADGRVEEGLARYREALELLGSAIENIFGDPFVVLLGAAAVCAHVVHGRHDLVASRVLQMKDSSALKFDPKGYADLPLAGSLASAIGSFDLVTGNIDRGVELMALSLKMPGRQDFVSLHHARLSDFAVGVVGADRWSVETEKVSGYSRRAVREAVLAALRGPVLD</sequence>
<evidence type="ECO:0000313" key="6">
    <source>
        <dbReference type="EMBL" id="BAH32391.1"/>
    </source>
</evidence>
<dbReference type="InterPro" id="IPR011990">
    <property type="entry name" value="TPR-like_helical_dom_sf"/>
</dbReference>
<dbReference type="SMART" id="SM01043">
    <property type="entry name" value="BTAD"/>
    <property type="match status" value="1"/>
</dbReference>
<evidence type="ECO:0000256" key="3">
    <source>
        <dbReference type="PROSITE-ProRule" id="PRU01091"/>
    </source>
</evidence>
<dbReference type="EMBL" id="AP008957">
    <property type="protein sequence ID" value="BAH32391.1"/>
    <property type="molecule type" value="Genomic_DNA"/>
</dbReference>
<evidence type="ECO:0000256" key="4">
    <source>
        <dbReference type="SAM" id="MobiDB-lite"/>
    </source>
</evidence>
<accession>C0ZUZ6</accession>
<dbReference type="Gene3D" id="1.25.40.10">
    <property type="entry name" value="Tetratricopeptide repeat domain"/>
    <property type="match status" value="1"/>
</dbReference>
<evidence type="ECO:0000256" key="1">
    <source>
        <dbReference type="ARBA" id="ARBA00005820"/>
    </source>
</evidence>
<dbReference type="AlphaFoldDB" id="C0ZUZ6"/>
<dbReference type="InterPro" id="IPR058852">
    <property type="entry name" value="HTH_77"/>
</dbReference>
<name>C0ZUZ6_RHOE4</name>
<dbReference type="GO" id="GO:0016887">
    <property type="term" value="F:ATP hydrolysis activity"/>
    <property type="evidence" value="ECO:0007669"/>
    <property type="project" value="InterPro"/>
</dbReference>
<dbReference type="InterPro" id="IPR005158">
    <property type="entry name" value="BTAD"/>
</dbReference>
<keyword evidence="2 3" id="KW-0238">DNA-binding</keyword>
<feature type="region of interest" description="Disordered" evidence="4">
    <location>
        <begin position="1"/>
        <end position="26"/>
    </location>
</feature>
<dbReference type="InterPro" id="IPR036388">
    <property type="entry name" value="WH-like_DNA-bd_sf"/>
</dbReference>
<evidence type="ECO:0000259" key="5">
    <source>
        <dbReference type="PROSITE" id="PS51755"/>
    </source>
</evidence>
<dbReference type="Pfam" id="PF00486">
    <property type="entry name" value="Trans_reg_C"/>
    <property type="match status" value="1"/>
</dbReference>
<dbReference type="eggNOG" id="COG3903">
    <property type="taxonomic scope" value="Bacteria"/>
</dbReference>
<evidence type="ECO:0000313" key="7">
    <source>
        <dbReference type="Proteomes" id="UP000002204"/>
    </source>
</evidence>
<feature type="DNA-binding region" description="OmpR/PhoB-type" evidence="3">
    <location>
        <begin position="22"/>
        <end position="120"/>
    </location>
</feature>
<dbReference type="Gene3D" id="1.10.10.10">
    <property type="entry name" value="Winged helix-like DNA-binding domain superfamily/Winged helix DNA-binding domain"/>
    <property type="match status" value="1"/>
</dbReference>
<organism evidence="6 7">
    <name type="scientific">Rhodococcus erythropolis (strain PR4 / NBRC 100887)</name>
    <dbReference type="NCBI Taxonomy" id="234621"/>
    <lineage>
        <taxon>Bacteria</taxon>
        <taxon>Bacillati</taxon>
        <taxon>Actinomycetota</taxon>
        <taxon>Actinomycetes</taxon>
        <taxon>Mycobacteriales</taxon>
        <taxon>Nocardiaceae</taxon>
        <taxon>Rhodococcus</taxon>
        <taxon>Rhodococcus erythropolis group</taxon>
    </lineage>
</organism>
<dbReference type="InterPro" id="IPR016032">
    <property type="entry name" value="Sig_transdc_resp-reg_C-effctor"/>
</dbReference>
<dbReference type="eggNOG" id="COG3629">
    <property type="taxonomic scope" value="Bacteria"/>
</dbReference>
<dbReference type="PANTHER" id="PTHR47691:SF3">
    <property type="entry name" value="HTH-TYPE TRANSCRIPTIONAL REGULATOR RV0890C-RELATED"/>
    <property type="match status" value="1"/>
</dbReference>
<dbReference type="KEGG" id="rer:RER_16830"/>
<dbReference type="Gene3D" id="3.40.50.300">
    <property type="entry name" value="P-loop containing nucleotide triphosphate hydrolases"/>
    <property type="match status" value="1"/>
</dbReference>
<evidence type="ECO:0000256" key="2">
    <source>
        <dbReference type="ARBA" id="ARBA00023125"/>
    </source>
</evidence>
<reference evidence="6 7" key="2">
    <citation type="journal article" date="2006" name="Environ. Microbiol.">
        <title>Sequence analysis of three plasmids harboured in Rhodococcus erythropolis strain PR4.</title>
        <authorList>
            <person name="Sekine M."/>
            <person name="Tanikawa S."/>
            <person name="Omata S."/>
            <person name="Saito M."/>
            <person name="Fujisawa T."/>
            <person name="Tsukatani N."/>
            <person name="Tajima T."/>
            <person name="Sekigawa T."/>
            <person name="Kosugi H."/>
            <person name="Matsuo Y."/>
            <person name="Nishiko R."/>
            <person name="Imamura K."/>
            <person name="Ito M."/>
            <person name="Narita H."/>
            <person name="Tago S."/>
            <person name="Fujita N."/>
            <person name="Harayama S."/>
        </authorList>
    </citation>
    <scope>NUCLEOTIDE SEQUENCE [LARGE SCALE GENOMIC DNA]</scope>
    <source>
        <strain evidence="7">PR4 / NBRC 100887</strain>
    </source>
</reference>
<protein>
    <submittedName>
        <fullName evidence="6">Putative AfsR family transcriptional regulator</fullName>
    </submittedName>
</protein>
<dbReference type="HOGENOM" id="CLU_004665_1_1_11"/>
<dbReference type="SUPFAM" id="SSF52540">
    <property type="entry name" value="P-loop containing nucleoside triphosphate hydrolases"/>
    <property type="match status" value="1"/>
</dbReference>
<feature type="domain" description="OmpR/PhoB-type" evidence="5">
    <location>
        <begin position="22"/>
        <end position="120"/>
    </location>
</feature>
<dbReference type="Pfam" id="PF25872">
    <property type="entry name" value="HTH_77"/>
    <property type="match status" value="1"/>
</dbReference>
<dbReference type="GO" id="GO:0003677">
    <property type="term" value="F:DNA binding"/>
    <property type="evidence" value="ECO:0007669"/>
    <property type="project" value="UniProtKB-UniRule"/>
</dbReference>